<dbReference type="InterPro" id="IPR006224">
    <property type="entry name" value="PsdUridine_synth_RluA-like_CS"/>
</dbReference>
<dbReference type="GO" id="GO:0009982">
    <property type="term" value="F:pseudouridine synthase activity"/>
    <property type="evidence" value="ECO:0007669"/>
    <property type="project" value="InterPro"/>
</dbReference>
<evidence type="ECO:0000256" key="3">
    <source>
        <dbReference type="PIRSR" id="PIRSR606225-1"/>
    </source>
</evidence>
<proteinExistence type="inferred from homology"/>
<dbReference type="PROSITE" id="PS01129">
    <property type="entry name" value="PSI_RLU"/>
    <property type="match status" value="1"/>
</dbReference>
<evidence type="ECO:0000256" key="4">
    <source>
        <dbReference type="RuleBase" id="RU362028"/>
    </source>
</evidence>
<dbReference type="GO" id="GO:0000455">
    <property type="term" value="P:enzyme-directed rRNA pseudouridine synthesis"/>
    <property type="evidence" value="ECO:0007669"/>
    <property type="project" value="TreeGrafter"/>
</dbReference>
<dbReference type="InterPro" id="IPR006145">
    <property type="entry name" value="PsdUridine_synth_RsuA/RluA"/>
</dbReference>
<comment type="caution">
    <text evidence="6">The sequence shown here is derived from an EMBL/GenBank/DDBJ whole genome shotgun (WGS) entry which is preliminary data.</text>
</comment>
<dbReference type="Gene3D" id="3.30.2350.10">
    <property type="entry name" value="Pseudouridine synthase"/>
    <property type="match status" value="1"/>
</dbReference>
<dbReference type="GO" id="GO:0140098">
    <property type="term" value="F:catalytic activity, acting on RNA"/>
    <property type="evidence" value="ECO:0007669"/>
    <property type="project" value="UniProtKB-ARBA"/>
</dbReference>
<evidence type="ECO:0000256" key="2">
    <source>
        <dbReference type="ARBA" id="ARBA00010876"/>
    </source>
</evidence>
<dbReference type="InterPro" id="IPR006225">
    <property type="entry name" value="PsdUridine_synth_RluC/D"/>
</dbReference>
<comment type="similarity">
    <text evidence="2 4">Belongs to the pseudouridine synthase RluA family.</text>
</comment>
<evidence type="ECO:0000256" key="1">
    <source>
        <dbReference type="ARBA" id="ARBA00000073"/>
    </source>
</evidence>
<gene>
    <name evidence="6" type="ORF">SAMN06265361_10175</name>
</gene>
<dbReference type="Proteomes" id="UP001157946">
    <property type="component" value="Unassembled WGS sequence"/>
</dbReference>
<dbReference type="PANTHER" id="PTHR21600">
    <property type="entry name" value="MITOCHONDRIAL RNA PSEUDOURIDINE SYNTHASE"/>
    <property type="match status" value="1"/>
</dbReference>
<dbReference type="EMBL" id="FXTU01000001">
    <property type="protein sequence ID" value="SMP00319.1"/>
    <property type="molecule type" value="Genomic_DNA"/>
</dbReference>
<feature type="domain" description="Pseudouridine synthase RsuA/RluA-like" evidence="5">
    <location>
        <begin position="94"/>
        <end position="245"/>
    </location>
</feature>
<keyword evidence="4" id="KW-0413">Isomerase</keyword>
<reference evidence="6" key="1">
    <citation type="submission" date="2017-05" db="EMBL/GenBank/DDBJ databases">
        <authorList>
            <person name="Varghese N."/>
            <person name="Submissions S."/>
        </authorList>
    </citation>
    <scope>NUCLEOTIDE SEQUENCE</scope>
    <source>
        <strain evidence="6">DSM 45262</strain>
    </source>
</reference>
<comment type="function">
    <text evidence="4">Responsible for synthesis of pseudouridine from uracil.</text>
</comment>
<sequence>MKQSPSHNKWITYTITEAWANRTVEEVLKGPLLISGRMLNRLTRSKGILLNGRAPYLKKKVKTGDRLKVAVRPQEQSELTPEPVPFGLIYEDADLMVVDKPAGVAVHPVRPSDRGTLVHGILHHLTKQGGGGIVRPVHRLDRDTSGLILIAKNAYMHQLLDRQLREKKLERIYLALSSAPLPQASGTIVAPIGRDPHHPTRRKVTERGEPAVTHYRVLNHNDQATLARVELETGRTHQIRVHFAHIGAPLIGDRLYGGSCAHMKRQALHSAEMAFIHPLSGELMRFTSPFPADMAAAKQQLGL</sequence>
<protein>
    <recommendedName>
        <fullName evidence="4">Pseudouridine synthase</fullName>
        <ecNumber evidence="4">5.4.99.-</ecNumber>
    </recommendedName>
</protein>
<evidence type="ECO:0000313" key="7">
    <source>
        <dbReference type="Proteomes" id="UP001157946"/>
    </source>
</evidence>
<dbReference type="PANTHER" id="PTHR21600:SF71">
    <property type="entry name" value="PSEUDOURIDINE SYNTHASE"/>
    <property type="match status" value="1"/>
</dbReference>
<dbReference type="EC" id="5.4.99.-" evidence="4"/>
<accession>A0AA46ACM5</accession>
<dbReference type="RefSeq" id="WP_102991514.1">
    <property type="nucleotide sequence ID" value="NZ_FXTU01000001.1"/>
</dbReference>
<evidence type="ECO:0000313" key="6">
    <source>
        <dbReference type="EMBL" id="SMP00319.1"/>
    </source>
</evidence>
<organism evidence="6 7">
    <name type="scientific">Laceyella tengchongensis</name>
    <dbReference type="NCBI Taxonomy" id="574699"/>
    <lineage>
        <taxon>Bacteria</taxon>
        <taxon>Bacillati</taxon>
        <taxon>Bacillota</taxon>
        <taxon>Bacilli</taxon>
        <taxon>Bacillales</taxon>
        <taxon>Thermoactinomycetaceae</taxon>
        <taxon>Laceyella</taxon>
    </lineage>
</organism>
<dbReference type="Pfam" id="PF00849">
    <property type="entry name" value="PseudoU_synth_2"/>
    <property type="match status" value="1"/>
</dbReference>
<comment type="catalytic activity">
    <reaction evidence="1 4">
        <text>a uridine in RNA = a pseudouridine in RNA</text>
        <dbReference type="Rhea" id="RHEA:48348"/>
        <dbReference type="Rhea" id="RHEA-COMP:12068"/>
        <dbReference type="Rhea" id="RHEA-COMP:12069"/>
        <dbReference type="ChEBI" id="CHEBI:65314"/>
        <dbReference type="ChEBI" id="CHEBI:65315"/>
    </reaction>
</comment>
<name>A0AA46ACM5_9BACL</name>
<dbReference type="CDD" id="cd02869">
    <property type="entry name" value="PseudoU_synth_RluA_like"/>
    <property type="match status" value="1"/>
</dbReference>
<dbReference type="SUPFAM" id="SSF55120">
    <property type="entry name" value="Pseudouridine synthase"/>
    <property type="match status" value="1"/>
</dbReference>
<evidence type="ECO:0000259" key="5">
    <source>
        <dbReference type="Pfam" id="PF00849"/>
    </source>
</evidence>
<dbReference type="GO" id="GO:0003723">
    <property type="term" value="F:RNA binding"/>
    <property type="evidence" value="ECO:0007669"/>
    <property type="project" value="InterPro"/>
</dbReference>
<keyword evidence="7" id="KW-1185">Reference proteome</keyword>
<dbReference type="InterPro" id="IPR050188">
    <property type="entry name" value="RluA_PseudoU_synthase"/>
</dbReference>
<feature type="active site" evidence="3">
    <location>
        <position position="141"/>
    </location>
</feature>
<dbReference type="AlphaFoldDB" id="A0AA46ACM5"/>
<dbReference type="NCBIfam" id="TIGR00005">
    <property type="entry name" value="rluA_subfam"/>
    <property type="match status" value="1"/>
</dbReference>
<dbReference type="InterPro" id="IPR020103">
    <property type="entry name" value="PsdUridine_synth_cat_dom_sf"/>
</dbReference>